<organism evidence="2 3">
    <name type="scientific">Streptomonospora litoralis</name>
    <dbReference type="NCBI Taxonomy" id="2498135"/>
    <lineage>
        <taxon>Bacteria</taxon>
        <taxon>Bacillati</taxon>
        <taxon>Actinomycetota</taxon>
        <taxon>Actinomycetes</taxon>
        <taxon>Streptosporangiales</taxon>
        <taxon>Nocardiopsidaceae</taxon>
        <taxon>Streptomonospora</taxon>
    </lineage>
</organism>
<gene>
    <name evidence="2" type="primary">badR</name>
    <name evidence="2" type="ORF">EKD16_12875</name>
</gene>
<reference evidence="2 3" key="1">
    <citation type="submission" date="2019-02" db="EMBL/GenBank/DDBJ databases">
        <authorList>
            <person name="Khodamoradi S."/>
            <person name="Hahnke R.L."/>
            <person name="Kaempfer P."/>
            <person name="Schumann P."/>
            <person name="Rohde M."/>
            <person name="Steinert M."/>
            <person name="Luzhetskyy A."/>
            <person name="Wink J."/>
            <person name="Ruckert C."/>
        </authorList>
    </citation>
    <scope>NUCLEOTIDE SEQUENCE [LARGE SCALE GENOMIC DNA]</scope>
    <source>
        <strain evidence="2 3">M2</strain>
    </source>
</reference>
<dbReference type="PANTHER" id="PTHR33164">
    <property type="entry name" value="TRANSCRIPTIONAL REGULATOR, MARR FAMILY"/>
    <property type="match status" value="1"/>
</dbReference>
<accession>A0A4P6Q6D7</accession>
<feature type="domain" description="HTH marR-type" evidence="1">
    <location>
        <begin position="1"/>
        <end position="139"/>
    </location>
</feature>
<proteinExistence type="predicted"/>
<dbReference type="RefSeq" id="WP_131098548.1">
    <property type="nucleotide sequence ID" value="NZ_CP036455.1"/>
</dbReference>
<dbReference type="InterPro" id="IPR036390">
    <property type="entry name" value="WH_DNA-bd_sf"/>
</dbReference>
<dbReference type="GO" id="GO:0006950">
    <property type="term" value="P:response to stress"/>
    <property type="evidence" value="ECO:0007669"/>
    <property type="project" value="TreeGrafter"/>
</dbReference>
<dbReference type="EMBL" id="CP036455">
    <property type="protein sequence ID" value="QBI54357.1"/>
    <property type="molecule type" value="Genomic_DNA"/>
</dbReference>
<dbReference type="AlphaFoldDB" id="A0A4P6Q6D7"/>
<dbReference type="SUPFAM" id="SSF46785">
    <property type="entry name" value="Winged helix' DNA-binding domain"/>
    <property type="match status" value="1"/>
</dbReference>
<dbReference type="OrthoDB" id="3216907at2"/>
<dbReference type="Gene3D" id="1.10.10.10">
    <property type="entry name" value="Winged helix-like DNA-binding domain superfamily/Winged helix DNA-binding domain"/>
    <property type="match status" value="1"/>
</dbReference>
<dbReference type="KEGG" id="strr:EKD16_12875"/>
<name>A0A4P6Q6D7_9ACTN</name>
<dbReference type="GO" id="GO:0003700">
    <property type="term" value="F:DNA-binding transcription factor activity"/>
    <property type="evidence" value="ECO:0007669"/>
    <property type="project" value="InterPro"/>
</dbReference>
<evidence type="ECO:0000313" key="3">
    <source>
        <dbReference type="Proteomes" id="UP000292235"/>
    </source>
</evidence>
<dbReference type="Pfam" id="PF12802">
    <property type="entry name" value="MarR_2"/>
    <property type="match status" value="1"/>
</dbReference>
<dbReference type="InterPro" id="IPR000835">
    <property type="entry name" value="HTH_MarR-typ"/>
</dbReference>
<keyword evidence="3" id="KW-1185">Reference proteome</keyword>
<sequence length="146" mass="15761">MTEATGSAITGAEALVRLSSTVDRVFGDVSREYGLTPQQARLLCILSTGPMGMGDLGRTLNLEKSSLTGLIDRVERRGLAARERDQRDRRACRIGLTEEGKRLGWAVHHEVCGQLERMTAVLDSAQRSALEAAVHRLLAESGAATS</sequence>
<dbReference type="PROSITE" id="PS50995">
    <property type="entry name" value="HTH_MARR_2"/>
    <property type="match status" value="1"/>
</dbReference>
<dbReference type="Proteomes" id="UP000292235">
    <property type="component" value="Chromosome"/>
</dbReference>
<dbReference type="SMART" id="SM00347">
    <property type="entry name" value="HTH_MARR"/>
    <property type="match status" value="1"/>
</dbReference>
<evidence type="ECO:0000259" key="1">
    <source>
        <dbReference type="PROSITE" id="PS50995"/>
    </source>
</evidence>
<dbReference type="PANTHER" id="PTHR33164:SF107">
    <property type="entry name" value="TRANSCRIPTIONAL REGULATORY PROTEIN"/>
    <property type="match status" value="1"/>
</dbReference>
<evidence type="ECO:0000313" key="2">
    <source>
        <dbReference type="EMBL" id="QBI54357.1"/>
    </source>
</evidence>
<dbReference type="InterPro" id="IPR039422">
    <property type="entry name" value="MarR/SlyA-like"/>
</dbReference>
<dbReference type="PRINTS" id="PR00598">
    <property type="entry name" value="HTHMARR"/>
</dbReference>
<protein>
    <submittedName>
        <fullName evidence="2">Transcriptional activatory protein BadR</fullName>
    </submittedName>
</protein>
<dbReference type="InterPro" id="IPR036388">
    <property type="entry name" value="WH-like_DNA-bd_sf"/>
</dbReference>